<sequence>MSEDKKAMRRLRILKWVLVTILMLCLADIGCYAVLGMVGKFKADWLSAIMDVAYLLMWPTIMRFTWRIDKDGE</sequence>
<dbReference type="Proteomes" id="UP000003457">
    <property type="component" value="Unassembled WGS sequence"/>
</dbReference>
<dbReference type="AlphaFoldDB" id="A0AB72Z1Y9"/>
<keyword evidence="1" id="KW-0812">Transmembrane</keyword>
<dbReference type="RefSeq" id="WP_003842251.1">
    <property type="nucleotide sequence ID" value="NZ_AEHJ01000011.1"/>
</dbReference>
<feature type="transmembrane region" description="Helical" evidence="1">
    <location>
        <begin position="45"/>
        <end position="66"/>
    </location>
</feature>
<reference evidence="2 3" key="1">
    <citation type="submission" date="2010-10" db="EMBL/GenBank/DDBJ databases">
        <authorList>
            <person name="Durkin A.S."/>
            <person name="Madupu R."/>
            <person name="Torralba M."/>
            <person name="Gillis M."/>
            <person name="Methe B."/>
            <person name="Sutton G."/>
            <person name="Nelson K.E."/>
        </authorList>
    </citation>
    <scope>NUCLEOTIDE SEQUENCE [LARGE SCALE GENOMIC DNA]</scope>
    <source>
        <strain evidence="2 3">JCVIHMP022</strain>
    </source>
</reference>
<keyword evidence="1" id="KW-0472">Membrane</keyword>
<evidence type="ECO:0000313" key="2">
    <source>
        <dbReference type="EMBL" id="EFO78134.1"/>
    </source>
</evidence>
<gene>
    <name evidence="2" type="ORF">HMPREF9003_0195</name>
</gene>
<proteinExistence type="predicted"/>
<dbReference type="EMBL" id="AEHJ01000011">
    <property type="protein sequence ID" value="EFO78134.1"/>
    <property type="molecule type" value="Genomic_DNA"/>
</dbReference>
<feature type="transmembrane region" description="Helical" evidence="1">
    <location>
        <begin position="16"/>
        <end position="39"/>
    </location>
</feature>
<keyword evidence="1" id="KW-1133">Transmembrane helix</keyword>
<evidence type="ECO:0000256" key="1">
    <source>
        <dbReference type="SAM" id="Phobius"/>
    </source>
</evidence>
<evidence type="ECO:0000313" key="3">
    <source>
        <dbReference type="Proteomes" id="UP000003457"/>
    </source>
</evidence>
<accession>A0AB72Z1Y9</accession>
<protein>
    <submittedName>
        <fullName evidence="2">Uncharacterized protein</fullName>
    </submittedName>
</protein>
<name>A0AB72Z1Y9_9BIFI</name>
<organism evidence="2 3">
    <name type="scientific">Bifidobacterium dentium JCVIHMP022</name>
    <dbReference type="NCBI Taxonomy" id="553191"/>
    <lineage>
        <taxon>Bacteria</taxon>
        <taxon>Bacillati</taxon>
        <taxon>Actinomycetota</taxon>
        <taxon>Actinomycetes</taxon>
        <taxon>Bifidobacteriales</taxon>
        <taxon>Bifidobacteriaceae</taxon>
        <taxon>Bifidobacterium</taxon>
    </lineage>
</organism>
<comment type="caution">
    <text evidence="2">The sequence shown here is derived from an EMBL/GenBank/DDBJ whole genome shotgun (WGS) entry which is preliminary data.</text>
</comment>